<protein>
    <recommendedName>
        <fullName evidence="3">Histone deacetylase</fullName>
    </recommendedName>
</protein>
<dbReference type="EMBL" id="ARYN01000004">
    <property type="protein sequence ID" value="ORL46593.1"/>
    <property type="molecule type" value="Genomic_DNA"/>
</dbReference>
<comment type="caution">
    <text evidence="1">The sequence shown here is derived from an EMBL/GenBank/DDBJ whole genome shotgun (WGS) entry which is preliminary data.</text>
</comment>
<dbReference type="STRING" id="1185767.IIF7_06097"/>
<gene>
    <name evidence="1" type="ORF">IIF7_06097</name>
</gene>
<name>A0A1Y1T847_9FLAO</name>
<evidence type="ECO:0008006" key="3">
    <source>
        <dbReference type="Google" id="ProtNLM"/>
    </source>
</evidence>
<sequence>MRDFEQIWYACYGSNLMEDRFLCYIAGGTPKGAKRTYKGCLDKTLPKAKQTFLINHELYFAKSAKTWSGGAAAFIHPKEDKSVQSFGRIYSISKSQFIDLVKQEIDTEDALDIDLKKVIESGYLDLQSDAWYNRILFLGYREEMPVFSFTNSNYLKTEINTPHPDYLEKIIAGLRETYQFTSVEISKYLKDKEGIAGTNLAKDIAQIVEDVLSDFKN</sequence>
<dbReference type="OrthoDB" id="8538589at2"/>
<keyword evidence="2" id="KW-1185">Reference proteome</keyword>
<evidence type="ECO:0000313" key="1">
    <source>
        <dbReference type="EMBL" id="ORL46593.1"/>
    </source>
</evidence>
<dbReference type="Proteomes" id="UP000192746">
    <property type="component" value="Unassembled WGS sequence"/>
</dbReference>
<dbReference type="Gene3D" id="3.10.490.10">
    <property type="entry name" value="Gamma-glutamyl cyclotransferase-like"/>
    <property type="match status" value="1"/>
</dbReference>
<reference evidence="1 2" key="1">
    <citation type="submission" date="2013-04" db="EMBL/GenBank/DDBJ databases">
        <title>Zunongwangia sp. 22II14-10F7 Genome Sequencing.</title>
        <authorList>
            <person name="Lai Q."/>
            <person name="Shao Z."/>
        </authorList>
    </citation>
    <scope>NUCLEOTIDE SEQUENCE [LARGE SCALE GENOMIC DNA]</scope>
    <source>
        <strain evidence="1 2">22II14-10F7</strain>
    </source>
</reference>
<proteinExistence type="predicted"/>
<dbReference type="AlphaFoldDB" id="A0A1Y1T847"/>
<accession>A0A1Y1T847</accession>
<dbReference type="RefSeq" id="WP_084840786.1">
    <property type="nucleotide sequence ID" value="NZ_ARYN01000004.1"/>
</dbReference>
<organism evidence="1 2">
    <name type="scientific">Zunongwangia atlantica 22II14-10F7</name>
    <dbReference type="NCBI Taxonomy" id="1185767"/>
    <lineage>
        <taxon>Bacteria</taxon>
        <taxon>Pseudomonadati</taxon>
        <taxon>Bacteroidota</taxon>
        <taxon>Flavobacteriia</taxon>
        <taxon>Flavobacteriales</taxon>
        <taxon>Flavobacteriaceae</taxon>
        <taxon>Zunongwangia</taxon>
    </lineage>
</organism>
<evidence type="ECO:0000313" key="2">
    <source>
        <dbReference type="Proteomes" id="UP000192746"/>
    </source>
</evidence>